<keyword evidence="1" id="KW-0812">Transmembrane</keyword>
<feature type="transmembrane region" description="Helical" evidence="1">
    <location>
        <begin position="415"/>
        <end position="434"/>
    </location>
</feature>
<feature type="transmembrane region" description="Helical" evidence="1">
    <location>
        <begin position="322"/>
        <end position="342"/>
    </location>
</feature>
<evidence type="ECO:0000256" key="1">
    <source>
        <dbReference type="SAM" id="Phobius"/>
    </source>
</evidence>
<feature type="transmembrane region" description="Helical" evidence="1">
    <location>
        <begin position="20"/>
        <end position="44"/>
    </location>
</feature>
<feature type="transmembrane region" description="Helical" evidence="1">
    <location>
        <begin position="56"/>
        <end position="77"/>
    </location>
</feature>
<proteinExistence type="predicted"/>
<dbReference type="Pfam" id="PF16962">
    <property type="entry name" value="ABC_export"/>
    <property type="match status" value="1"/>
</dbReference>
<feature type="transmembrane region" description="Helical" evidence="1">
    <location>
        <begin position="102"/>
        <end position="127"/>
    </location>
</feature>
<feature type="transmembrane region" description="Helical" evidence="1">
    <location>
        <begin position="481"/>
        <end position="506"/>
    </location>
</feature>
<keyword evidence="1" id="KW-0472">Membrane</keyword>
<dbReference type="EMBL" id="FOHA01000007">
    <property type="protein sequence ID" value="SER82657.1"/>
    <property type="molecule type" value="Genomic_DNA"/>
</dbReference>
<dbReference type="RefSeq" id="WP_092651734.1">
    <property type="nucleotide sequence ID" value="NZ_FOHA01000007.1"/>
</dbReference>
<protein>
    <submittedName>
        <fullName evidence="2">Putative ABC exporter</fullName>
    </submittedName>
</protein>
<evidence type="ECO:0000313" key="3">
    <source>
        <dbReference type="Proteomes" id="UP000198948"/>
    </source>
</evidence>
<organism evidence="2 3">
    <name type="scientific">Isobaculum melis</name>
    <dbReference type="NCBI Taxonomy" id="142588"/>
    <lineage>
        <taxon>Bacteria</taxon>
        <taxon>Bacillati</taxon>
        <taxon>Bacillota</taxon>
        <taxon>Bacilli</taxon>
        <taxon>Lactobacillales</taxon>
        <taxon>Carnobacteriaceae</taxon>
        <taxon>Isobaculum</taxon>
    </lineage>
</organism>
<dbReference type="OrthoDB" id="816862at2"/>
<dbReference type="STRING" id="142588.SAMN04488559_10726"/>
<keyword evidence="1" id="KW-1133">Transmembrane helix</keyword>
<keyword evidence="3" id="KW-1185">Reference proteome</keyword>
<gene>
    <name evidence="2" type="ORF">SAMN04488559_10726</name>
</gene>
<sequence>MNNLIKLFFTKKKAKLRSIFTKPVSGIFTLLLVAGYVSMFIPVFDTAGKEPIDAMMASIYIMLVLAMALIVCLMTLLQKRQALFFEEDSYYLFIGPFTNRQILSYGVVDSLFLSFLTGLICVALPMLGVASMVVLPLSYILLGILISTLIVFLFTIMAQYIYLKDLVRETKSQTKKIIGFAFIVVIAGFLSYSYFTNGSDIKAGLMNFLLSKEFYYVPIIGWAKYALEGLITNDFLAILLGSGLLVALSVALSMLLVRIKGYFYEKAMIDAVEYSEFYKKAMSGEVVENEHKKHYEATIHYQKGEGAILSKSLLVLKKSRTIFTQQDLMSLVGVFIFGFFVLTNVLTYGGFVLLYLMNTSGTNTLIEELKMNYIYLIPGNPFKKLINTLIVPVVKTILLSMTMMAASYFMFDMKVMDWLAGMGIIVSFVFVFYAGNIVSIRMLKSRANKMLESALRMFVVLATCAPSAGLIWLIYHFTGNLMLNLAFLVPMLMGFNLLISFLLIYACSSMMNGNAYTAD</sequence>
<accession>A0A1H9SCE9</accession>
<feature type="transmembrane region" description="Helical" evidence="1">
    <location>
        <begin position="455"/>
        <end position="475"/>
    </location>
</feature>
<feature type="transmembrane region" description="Helical" evidence="1">
    <location>
        <begin position="235"/>
        <end position="257"/>
    </location>
</feature>
<feature type="transmembrane region" description="Helical" evidence="1">
    <location>
        <begin position="133"/>
        <end position="156"/>
    </location>
</feature>
<dbReference type="InterPro" id="IPR031584">
    <property type="entry name" value="Put_ABC_export"/>
</dbReference>
<name>A0A1H9SCE9_9LACT</name>
<evidence type="ECO:0000313" key="2">
    <source>
        <dbReference type="EMBL" id="SER82657.1"/>
    </source>
</evidence>
<dbReference type="Proteomes" id="UP000198948">
    <property type="component" value="Unassembled WGS sequence"/>
</dbReference>
<feature type="transmembrane region" description="Helical" evidence="1">
    <location>
        <begin position="177"/>
        <end position="195"/>
    </location>
</feature>
<reference evidence="2 3" key="1">
    <citation type="submission" date="2016-10" db="EMBL/GenBank/DDBJ databases">
        <authorList>
            <person name="de Groot N.N."/>
        </authorList>
    </citation>
    <scope>NUCLEOTIDE SEQUENCE [LARGE SCALE GENOMIC DNA]</scope>
    <source>
        <strain evidence="2 3">DSM 13760</strain>
    </source>
</reference>
<dbReference type="AlphaFoldDB" id="A0A1H9SCE9"/>